<dbReference type="Gene3D" id="2.40.50.140">
    <property type="entry name" value="Nucleic acid-binding proteins"/>
    <property type="match status" value="1"/>
</dbReference>
<dbReference type="PROSITE" id="PS50886">
    <property type="entry name" value="TRBD"/>
    <property type="match status" value="1"/>
</dbReference>
<dbReference type="GO" id="GO:0009328">
    <property type="term" value="C:phenylalanine-tRNA ligase complex"/>
    <property type="evidence" value="ECO:0007669"/>
    <property type="project" value="TreeGrafter"/>
</dbReference>
<evidence type="ECO:0000256" key="3">
    <source>
        <dbReference type="ARBA" id="ARBA00022555"/>
    </source>
</evidence>
<keyword evidence="16" id="KW-1185">Reference proteome</keyword>
<dbReference type="eggNOG" id="COG0072">
    <property type="taxonomic scope" value="Bacteria"/>
</dbReference>
<keyword evidence="4" id="KW-0436">Ligase</keyword>
<keyword evidence="5" id="KW-0479">Metal-binding</keyword>
<dbReference type="GO" id="GO:0004826">
    <property type="term" value="F:phenylalanine-tRNA ligase activity"/>
    <property type="evidence" value="ECO:0007669"/>
    <property type="project" value="UniProtKB-EC"/>
</dbReference>
<dbReference type="Pfam" id="PF01588">
    <property type="entry name" value="tRNA_bind"/>
    <property type="match status" value="1"/>
</dbReference>
<dbReference type="InterPro" id="IPR045060">
    <property type="entry name" value="Phe-tRNA-ligase_IIc_bsu"/>
</dbReference>
<evidence type="ECO:0000256" key="9">
    <source>
        <dbReference type="ARBA" id="ARBA00022884"/>
    </source>
</evidence>
<evidence type="ECO:0000256" key="12">
    <source>
        <dbReference type="PROSITE-ProRule" id="PRU00209"/>
    </source>
</evidence>
<dbReference type="GO" id="GO:0000287">
    <property type="term" value="F:magnesium ion binding"/>
    <property type="evidence" value="ECO:0007669"/>
    <property type="project" value="InterPro"/>
</dbReference>
<evidence type="ECO:0000256" key="8">
    <source>
        <dbReference type="ARBA" id="ARBA00022842"/>
    </source>
</evidence>
<keyword evidence="6" id="KW-0547">Nucleotide-binding</keyword>
<dbReference type="InterPro" id="IPR033714">
    <property type="entry name" value="tRNA_bind_bactPheRS"/>
</dbReference>
<dbReference type="Proteomes" id="UP000030066">
    <property type="component" value="Chromosome"/>
</dbReference>
<dbReference type="AlphaFoldDB" id="A0A097SS83"/>
<feature type="domain" description="B5" evidence="14">
    <location>
        <begin position="389"/>
        <end position="461"/>
    </location>
</feature>
<keyword evidence="11" id="KW-0030">Aminoacyl-tRNA synthetase</keyword>
<evidence type="ECO:0000259" key="14">
    <source>
        <dbReference type="PROSITE" id="PS51483"/>
    </source>
</evidence>
<keyword evidence="8" id="KW-0460">Magnesium</keyword>
<dbReference type="Pfam" id="PF03483">
    <property type="entry name" value="B3_4"/>
    <property type="match status" value="1"/>
</dbReference>
<dbReference type="InterPro" id="IPR020825">
    <property type="entry name" value="Phe-tRNA_synthase-like_B3/B4"/>
</dbReference>
<dbReference type="PANTHER" id="PTHR10947">
    <property type="entry name" value="PHENYLALANYL-TRNA SYNTHETASE BETA CHAIN AND LEUCINE-RICH REPEAT-CONTAINING PROTEIN 47"/>
    <property type="match status" value="1"/>
</dbReference>
<organism evidence="15 16">
    <name type="scientific">Candidatus Malacoplasma girerdii</name>
    <dbReference type="NCBI Taxonomy" id="1318617"/>
    <lineage>
        <taxon>Bacteria</taxon>
        <taxon>Bacillati</taxon>
        <taxon>Mycoplasmatota</taxon>
        <taxon>Mycoplasmoidales</taxon>
        <taxon>Mycoplasmoidaceae</taxon>
        <taxon>Malacoplasma</taxon>
    </lineage>
</organism>
<evidence type="ECO:0000256" key="1">
    <source>
        <dbReference type="ARBA" id="ARBA00001946"/>
    </source>
</evidence>
<evidence type="ECO:0000259" key="13">
    <source>
        <dbReference type="PROSITE" id="PS50886"/>
    </source>
</evidence>
<evidence type="ECO:0000256" key="5">
    <source>
        <dbReference type="ARBA" id="ARBA00022723"/>
    </source>
</evidence>
<feature type="domain" description="TRNA-binding" evidence="13">
    <location>
        <begin position="40"/>
        <end position="158"/>
    </location>
</feature>
<dbReference type="InterPro" id="IPR045864">
    <property type="entry name" value="aa-tRNA-synth_II/BPL/LPL"/>
</dbReference>
<dbReference type="EMBL" id="CP007711">
    <property type="protein sequence ID" value="AIV03436.1"/>
    <property type="molecule type" value="Genomic_DNA"/>
</dbReference>
<dbReference type="STRING" id="1318617.MGM1_0490"/>
<gene>
    <name evidence="15" type="primary">pheT</name>
    <name evidence="15" type="ORF">MGM1_0490</name>
</gene>
<sequence length="768" mass="88906">MLLSRKFLIKCLPELKNISFEEFNYACVNLGMEIEQVINHPKLTNLVVGKIIDRKKIENSKHLKQTTVLINEQENVTKTIVCGADNIKKGQLVVVALPGCQLPNGIIINERELMGVKSQGMLCGYKELTPFNHACCSEIDANGIIELDKIATVGDTNIQELLGLDDTIYDLSLPTNRTDYTGSLYVINDLAKFFNCKFNLQYGVKTFSKLNEEFNDFLLVAKVDKFKNKEASWDLKGNLINAGIKCQNKFKDIISYISSLTGVYPLIIDAEHVQSFKRVRINAEVKINNQYIKLNDATCLINQNNEIIAIDNLFVFDQFNVSEKTKSAWIILSPIDAINLRTISQKLNINSFESKNNTKFVSQHQINMFLLKLNSYIKFKTNSYKIEKIKTKEIKFNLESAQKFIGLDDAEIIKNIFKQWKYKLVSYKDLVFVPNYRSDLNNECDLYEEILKLYTFDKLDTKPITDVMFNPQQDVDEYSFIKKLFNLLTNKYINQVKTYNLTTKKDAERLNLFNLKPKYQINPCSNANREYMRTTLIYDLLKVLQFNLNRKNDLLPVFELQKIYNDDIFWNLTIIAPEKLLIDAINNVSCNFNTFGLKDLAVEIANLSNQEISFKKANTNLLYKNDSLEIFFENQSIGFIGSISRNILKEFKLENTNLYLLDINLKNIVNYNHKTGLVMEPINERSYIHKDITFNCSENTDLSSIIKQIKSLDYLKELSFIKAYKLDNSNIAYTIRLLIKNENDSLINKEKIDQYIDQINQIIKNNLN</sequence>
<evidence type="ECO:0000256" key="4">
    <source>
        <dbReference type="ARBA" id="ARBA00022598"/>
    </source>
</evidence>
<dbReference type="InterPro" id="IPR002547">
    <property type="entry name" value="tRNA-bd_dom"/>
</dbReference>
<dbReference type="SUPFAM" id="SSF56037">
    <property type="entry name" value="PheT/TilS domain"/>
    <property type="match status" value="1"/>
</dbReference>
<dbReference type="InterPro" id="IPR041616">
    <property type="entry name" value="PheRS_beta_core"/>
</dbReference>
<dbReference type="InterPro" id="IPR009061">
    <property type="entry name" value="DNA-bd_dom_put_sf"/>
</dbReference>
<dbReference type="GO" id="GO:0005524">
    <property type="term" value="F:ATP binding"/>
    <property type="evidence" value="ECO:0007669"/>
    <property type="project" value="UniProtKB-KW"/>
</dbReference>
<comment type="cofactor">
    <cofactor evidence="1">
        <name>Mg(2+)</name>
        <dbReference type="ChEBI" id="CHEBI:18420"/>
    </cofactor>
</comment>
<dbReference type="EC" id="6.1.1.20" evidence="2"/>
<dbReference type="Gene3D" id="3.30.56.10">
    <property type="match status" value="2"/>
</dbReference>
<dbReference type="Pfam" id="PF03484">
    <property type="entry name" value="B5"/>
    <property type="match status" value="1"/>
</dbReference>
<evidence type="ECO:0000256" key="7">
    <source>
        <dbReference type="ARBA" id="ARBA00022840"/>
    </source>
</evidence>
<keyword evidence="3 12" id="KW-0820">tRNA-binding</keyword>
<dbReference type="InterPro" id="IPR012340">
    <property type="entry name" value="NA-bd_OB-fold"/>
</dbReference>
<dbReference type="Pfam" id="PF17759">
    <property type="entry name" value="tRNA_synthFbeta"/>
    <property type="match status" value="1"/>
</dbReference>
<evidence type="ECO:0000256" key="10">
    <source>
        <dbReference type="ARBA" id="ARBA00022917"/>
    </source>
</evidence>
<dbReference type="SMART" id="SM00874">
    <property type="entry name" value="B5"/>
    <property type="match status" value="1"/>
</dbReference>
<evidence type="ECO:0000313" key="16">
    <source>
        <dbReference type="Proteomes" id="UP000030066"/>
    </source>
</evidence>
<dbReference type="InterPro" id="IPR005147">
    <property type="entry name" value="tRNA_synthase_B5-dom"/>
</dbReference>
<keyword evidence="10" id="KW-0648">Protein biosynthesis</keyword>
<evidence type="ECO:0000256" key="6">
    <source>
        <dbReference type="ARBA" id="ARBA00022741"/>
    </source>
</evidence>
<evidence type="ECO:0000313" key="15">
    <source>
        <dbReference type="EMBL" id="AIV03436.1"/>
    </source>
</evidence>
<dbReference type="GO" id="GO:0006432">
    <property type="term" value="P:phenylalanyl-tRNA aminoacylation"/>
    <property type="evidence" value="ECO:0007669"/>
    <property type="project" value="InterPro"/>
</dbReference>
<dbReference type="SUPFAM" id="SSF46955">
    <property type="entry name" value="Putative DNA-binding domain"/>
    <property type="match status" value="1"/>
</dbReference>
<dbReference type="PANTHER" id="PTHR10947:SF0">
    <property type="entry name" value="PHENYLALANINE--TRNA LIGASE BETA SUBUNIT"/>
    <property type="match status" value="1"/>
</dbReference>
<dbReference type="CDD" id="cd02796">
    <property type="entry name" value="tRNA_bind_bactPheRS"/>
    <property type="match status" value="1"/>
</dbReference>
<dbReference type="Gene3D" id="3.50.40.10">
    <property type="entry name" value="Phenylalanyl-trna Synthetase, Chain B, domain 3"/>
    <property type="match status" value="1"/>
</dbReference>
<dbReference type="eggNOG" id="COG0073">
    <property type="taxonomic scope" value="Bacteria"/>
</dbReference>
<keyword evidence="7" id="KW-0067">ATP-binding</keyword>
<dbReference type="PROSITE" id="PS51483">
    <property type="entry name" value="B5"/>
    <property type="match status" value="1"/>
</dbReference>
<dbReference type="SUPFAM" id="SSF55681">
    <property type="entry name" value="Class II aaRS and biotin synthetases"/>
    <property type="match status" value="1"/>
</dbReference>
<proteinExistence type="predicted"/>
<keyword evidence="9 12" id="KW-0694">RNA-binding</keyword>
<protein>
    <recommendedName>
        <fullName evidence="2">phenylalanine--tRNA ligase</fullName>
        <ecNumber evidence="2">6.1.1.20</ecNumber>
    </recommendedName>
</protein>
<dbReference type="KEGG" id="mgj:MGM1_0490"/>
<dbReference type="HOGENOM" id="CLU_016891_2_0_14"/>
<name>A0A097SS83_9BACT</name>
<accession>A0A097SS83</accession>
<evidence type="ECO:0000256" key="2">
    <source>
        <dbReference type="ARBA" id="ARBA00012814"/>
    </source>
</evidence>
<dbReference type="SUPFAM" id="SSF50249">
    <property type="entry name" value="Nucleic acid-binding proteins"/>
    <property type="match status" value="1"/>
</dbReference>
<dbReference type="GO" id="GO:0000049">
    <property type="term" value="F:tRNA binding"/>
    <property type="evidence" value="ECO:0007669"/>
    <property type="project" value="UniProtKB-UniRule"/>
</dbReference>
<dbReference type="InterPro" id="IPR005146">
    <property type="entry name" value="B3/B4_tRNA-bd"/>
</dbReference>
<evidence type="ECO:0000256" key="11">
    <source>
        <dbReference type="ARBA" id="ARBA00023146"/>
    </source>
</evidence>
<reference evidence="15 16" key="1">
    <citation type="journal article" date="2014" name="PLoS ONE">
        <title>An emerging Mycoplasma associated with trichomoniasis, vaginal infection and disease.</title>
        <authorList>
            <consortium name="Vaginal Microbiome Consortium"/>
            <person name="Fettweis J.M."/>
            <person name="Serrano M.G."/>
            <person name="Huang B."/>
            <person name="Brooks J.P."/>
            <person name="Glascock A.L."/>
            <person name="Sheth N.U."/>
            <person name="Strauss J.F.III."/>
            <person name="Jefferson K.K."/>
            <person name="Buck G.A."/>
        </authorList>
    </citation>
    <scope>NUCLEOTIDE SEQUENCE [LARGE SCALE GENOMIC DNA]</scope>
    <source>
        <strain evidence="15 16">VCU_M1</strain>
    </source>
</reference>
<dbReference type="Gene3D" id="3.30.930.10">
    <property type="entry name" value="Bira Bifunctional Protein, Domain 2"/>
    <property type="match status" value="1"/>
</dbReference>